<feature type="domain" description="Major facilitator superfamily (MFS) profile" evidence="9">
    <location>
        <begin position="40"/>
        <end position="483"/>
    </location>
</feature>
<evidence type="ECO:0000256" key="7">
    <source>
        <dbReference type="SAM" id="MobiDB-lite"/>
    </source>
</evidence>
<dbReference type="PROSITE" id="PS50850">
    <property type="entry name" value="MFS"/>
    <property type="match status" value="1"/>
</dbReference>
<feature type="region of interest" description="Disordered" evidence="7">
    <location>
        <begin position="1"/>
        <end position="28"/>
    </location>
</feature>
<evidence type="ECO:0000256" key="3">
    <source>
        <dbReference type="ARBA" id="ARBA00022475"/>
    </source>
</evidence>
<feature type="transmembrane region" description="Helical" evidence="8">
    <location>
        <begin position="422"/>
        <end position="444"/>
    </location>
</feature>
<feature type="transmembrane region" description="Helical" evidence="8">
    <location>
        <begin position="41"/>
        <end position="64"/>
    </location>
</feature>
<dbReference type="InterPro" id="IPR036259">
    <property type="entry name" value="MFS_trans_sf"/>
</dbReference>
<feature type="transmembrane region" description="Helical" evidence="8">
    <location>
        <begin position="194"/>
        <end position="215"/>
    </location>
</feature>
<keyword evidence="5 8" id="KW-1133">Transmembrane helix</keyword>
<reference evidence="11" key="1">
    <citation type="journal article" date="2019" name="Int. J. Syst. Evol. Microbiol.">
        <title>The Global Catalogue of Microorganisms (GCM) 10K type strain sequencing project: providing services to taxonomists for standard genome sequencing and annotation.</title>
        <authorList>
            <consortium name="The Broad Institute Genomics Platform"/>
            <consortium name="The Broad Institute Genome Sequencing Center for Infectious Disease"/>
            <person name="Wu L."/>
            <person name="Ma J."/>
        </authorList>
    </citation>
    <scope>NUCLEOTIDE SEQUENCE [LARGE SCALE GENOMIC DNA]</scope>
    <source>
        <strain evidence="11">CGMCC 4.7289</strain>
    </source>
</reference>
<evidence type="ECO:0000313" key="10">
    <source>
        <dbReference type="EMBL" id="MFC4134347.1"/>
    </source>
</evidence>
<proteinExistence type="predicted"/>
<accession>A0ABV8LTG3</accession>
<feature type="transmembrane region" description="Helical" evidence="8">
    <location>
        <begin position="76"/>
        <end position="94"/>
    </location>
</feature>
<dbReference type="InterPro" id="IPR005829">
    <property type="entry name" value="Sugar_transporter_CS"/>
</dbReference>
<evidence type="ECO:0000256" key="5">
    <source>
        <dbReference type="ARBA" id="ARBA00022989"/>
    </source>
</evidence>
<feature type="transmembrane region" description="Helical" evidence="8">
    <location>
        <begin position="456"/>
        <end position="479"/>
    </location>
</feature>
<feature type="transmembrane region" description="Helical" evidence="8">
    <location>
        <begin position="166"/>
        <end position="188"/>
    </location>
</feature>
<feature type="transmembrane region" description="Helical" evidence="8">
    <location>
        <begin position="359"/>
        <end position="377"/>
    </location>
</feature>
<dbReference type="Pfam" id="PF07690">
    <property type="entry name" value="MFS_1"/>
    <property type="match status" value="1"/>
</dbReference>
<keyword evidence="4 8" id="KW-0812">Transmembrane</keyword>
<dbReference type="InterPro" id="IPR020846">
    <property type="entry name" value="MFS_dom"/>
</dbReference>
<keyword evidence="6 8" id="KW-0472">Membrane</keyword>
<dbReference type="PANTHER" id="PTHR42718">
    <property type="entry name" value="MAJOR FACILITATOR SUPERFAMILY MULTIDRUG TRANSPORTER MFSC"/>
    <property type="match status" value="1"/>
</dbReference>
<evidence type="ECO:0000256" key="2">
    <source>
        <dbReference type="ARBA" id="ARBA00022448"/>
    </source>
</evidence>
<organism evidence="10 11">
    <name type="scientific">Hamadaea flava</name>
    <dbReference type="NCBI Taxonomy" id="1742688"/>
    <lineage>
        <taxon>Bacteria</taxon>
        <taxon>Bacillati</taxon>
        <taxon>Actinomycetota</taxon>
        <taxon>Actinomycetes</taxon>
        <taxon>Micromonosporales</taxon>
        <taxon>Micromonosporaceae</taxon>
        <taxon>Hamadaea</taxon>
    </lineage>
</organism>
<keyword evidence="2" id="KW-0813">Transport</keyword>
<evidence type="ECO:0000256" key="4">
    <source>
        <dbReference type="ARBA" id="ARBA00022692"/>
    </source>
</evidence>
<evidence type="ECO:0000256" key="6">
    <source>
        <dbReference type="ARBA" id="ARBA00023136"/>
    </source>
</evidence>
<gene>
    <name evidence="10" type="ORF">ACFOZ4_27365</name>
</gene>
<protein>
    <submittedName>
        <fullName evidence="10">MFS transporter</fullName>
    </submittedName>
</protein>
<feature type="transmembrane region" description="Helical" evidence="8">
    <location>
        <begin position="327"/>
        <end position="347"/>
    </location>
</feature>
<evidence type="ECO:0000313" key="11">
    <source>
        <dbReference type="Proteomes" id="UP001595816"/>
    </source>
</evidence>
<dbReference type="Gene3D" id="1.20.1720.10">
    <property type="entry name" value="Multidrug resistance protein D"/>
    <property type="match status" value="1"/>
</dbReference>
<feature type="region of interest" description="Disordered" evidence="7">
    <location>
        <begin position="485"/>
        <end position="504"/>
    </location>
</feature>
<keyword evidence="3" id="KW-1003">Cell membrane</keyword>
<dbReference type="RefSeq" id="WP_253761489.1">
    <property type="nucleotide sequence ID" value="NZ_JAMZDZ010000001.1"/>
</dbReference>
<feature type="transmembrane region" description="Helical" evidence="8">
    <location>
        <begin position="383"/>
        <end position="401"/>
    </location>
</feature>
<dbReference type="PANTHER" id="PTHR42718:SF46">
    <property type="entry name" value="BLR6921 PROTEIN"/>
    <property type="match status" value="1"/>
</dbReference>
<dbReference type="InterPro" id="IPR011701">
    <property type="entry name" value="MFS"/>
</dbReference>
<feature type="transmembrane region" description="Helical" evidence="8">
    <location>
        <begin position="296"/>
        <end position="321"/>
    </location>
</feature>
<dbReference type="Proteomes" id="UP001595816">
    <property type="component" value="Unassembled WGS sequence"/>
</dbReference>
<evidence type="ECO:0000256" key="8">
    <source>
        <dbReference type="SAM" id="Phobius"/>
    </source>
</evidence>
<feature type="transmembrane region" description="Helical" evidence="8">
    <location>
        <begin position="135"/>
        <end position="154"/>
    </location>
</feature>
<dbReference type="PROSITE" id="PS00216">
    <property type="entry name" value="SUGAR_TRANSPORT_1"/>
    <property type="match status" value="1"/>
</dbReference>
<feature type="transmembrane region" description="Helical" evidence="8">
    <location>
        <begin position="227"/>
        <end position="245"/>
    </location>
</feature>
<comment type="subcellular location">
    <subcellularLocation>
        <location evidence="1">Cell membrane</location>
        <topology evidence="1">Multi-pass membrane protein</topology>
    </subcellularLocation>
</comment>
<dbReference type="CDD" id="cd17321">
    <property type="entry name" value="MFS_MMR_MDR_like"/>
    <property type="match status" value="1"/>
</dbReference>
<evidence type="ECO:0000259" key="9">
    <source>
        <dbReference type="PROSITE" id="PS50850"/>
    </source>
</evidence>
<feature type="transmembrane region" description="Helical" evidence="8">
    <location>
        <begin position="106"/>
        <end position="123"/>
    </location>
</feature>
<evidence type="ECO:0000256" key="1">
    <source>
        <dbReference type="ARBA" id="ARBA00004651"/>
    </source>
</evidence>
<dbReference type="SUPFAM" id="SSF103473">
    <property type="entry name" value="MFS general substrate transporter"/>
    <property type="match status" value="1"/>
</dbReference>
<dbReference type="EMBL" id="JBHSAY010000015">
    <property type="protein sequence ID" value="MFC4134347.1"/>
    <property type="molecule type" value="Genomic_DNA"/>
</dbReference>
<dbReference type="Gene3D" id="1.20.1250.20">
    <property type="entry name" value="MFS general substrate transporter like domains"/>
    <property type="match status" value="1"/>
</dbReference>
<sequence length="504" mass="51926">MIVTESSASTSAERNNKRGRHAGVPGPVPDTRWTPQLWGTLLVLCTVLFLDGLDVSMVGVALPAIQADLGLSTASLQWIVSGYVLGYGGLLLLGGRTADLLGRRRALLVALAVFAAASLLGALVDDGGLLIATRFIKGLAAAFTAPAGLSILTTTFPEGPVRNRALGIYTVFGASGFSSGLILGGLLTEINWRATFLLPAPLALIALAAGIKLIPKNSERAAGGHDILGAVTSTAALLLTVFTVVNAPAAGWGSVRTLGSFAVAALLFATFIAVERRIKHPLVRLGIFRNRTLVRANVAAITVAGAYISFQFVLGLFLQAVLGWSPLQMALALLPAGLMVASSGSLMGRLITRYGTGRLIAGGMGAFVLAYALFLGVDTASSYWRMLPTVLLLGVGFALAFSSMNVQATNGVADEEQGLASGLVQTSFQVGGAMVLAITTAIVGNEVIQPGRVPSAFGPAIAVITAVTLAGLLVALLGVRQGAAKPEPSVDSVPAERELEEVYS</sequence>
<keyword evidence="11" id="KW-1185">Reference proteome</keyword>
<name>A0ABV8LTG3_9ACTN</name>
<feature type="transmembrane region" description="Helical" evidence="8">
    <location>
        <begin position="257"/>
        <end position="275"/>
    </location>
</feature>
<feature type="compositionally biased region" description="Polar residues" evidence="7">
    <location>
        <begin position="1"/>
        <end position="13"/>
    </location>
</feature>
<comment type="caution">
    <text evidence="10">The sequence shown here is derived from an EMBL/GenBank/DDBJ whole genome shotgun (WGS) entry which is preliminary data.</text>
</comment>